<feature type="region of interest" description="Disordered" evidence="1">
    <location>
        <begin position="68"/>
        <end position="92"/>
    </location>
</feature>
<dbReference type="AlphaFoldDB" id="A0A2T0QWW9"/>
<proteinExistence type="predicted"/>
<keyword evidence="3" id="KW-1185">Reference proteome</keyword>
<comment type="caution">
    <text evidence="2">The sequence shown here is derived from an EMBL/GenBank/DDBJ whole genome shotgun (WGS) entry which is preliminary data.</text>
</comment>
<feature type="compositionally biased region" description="Polar residues" evidence="1">
    <location>
        <begin position="71"/>
        <end position="92"/>
    </location>
</feature>
<reference evidence="2 3" key="1">
    <citation type="submission" date="2018-03" db="EMBL/GenBank/DDBJ databases">
        <title>Genomic Encyclopedia of Archaeal and Bacterial Type Strains, Phase II (KMG-II): from individual species to whole genera.</title>
        <authorList>
            <person name="Goeker M."/>
        </authorList>
    </citation>
    <scope>NUCLEOTIDE SEQUENCE [LARGE SCALE GENOMIC DNA]</scope>
    <source>
        <strain evidence="2 3">DSM 19711</strain>
    </source>
</reference>
<name>A0A2T0QWW9_9ACTN</name>
<evidence type="ECO:0008006" key="4">
    <source>
        <dbReference type="Google" id="ProtNLM"/>
    </source>
</evidence>
<sequence>MVTDGSAGHGRAVVQEFAAAAHRAVGTVTDVADHVQVEAAADEVEPVPGPFDVWVNNTMASVVAGFRRLTPPTSSGPPASRTWVSSTAPGRR</sequence>
<evidence type="ECO:0000313" key="2">
    <source>
        <dbReference type="EMBL" id="PRY10067.1"/>
    </source>
</evidence>
<protein>
    <recommendedName>
        <fullName evidence="4">Short subunit dehydrogenase</fullName>
    </recommendedName>
</protein>
<dbReference type="InterPro" id="IPR036291">
    <property type="entry name" value="NAD(P)-bd_dom_sf"/>
</dbReference>
<gene>
    <name evidence="2" type="ORF">CLV37_11837</name>
</gene>
<organism evidence="2 3">
    <name type="scientific">Kineococcus rhizosphaerae</name>
    <dbReference type="NCBI Taxonomy" id="559628"/>
    <lineage>
        <taxon>Bacteria</taxon>
        <taxon>Bacillati</taxon>
        <taxon>Actinomycetota</taxon>
        <taxon>Actinomycetes</taxon>
        <taxon>Kineosporiales</taxon>
        <taxon>Kineosporiaceae</taxon>
        <taxon>Kineococcus</taxon>
    </lineage>
</organism>
<dbReference type="Gene3D" id="3.40.50.720">
    <property type="entry name" value="NAD(P)-binding Rossmann-like Domain"/>
    <property type="match status" value="1"/>
</dbReference>
<dbReference type="Proteomes" id="UP000238083">
    <property type="component" value="Unassembled WGS sequence"/>
</dbReference>
<evidence type="ECO:0000256" key="1">
    <source>
        <dbReference type="SAM" id="MobiDB-lite"/>
    </source>
</evidence>
<dbReference type="EMBL" id="PVZF01000018">
    <property type="protein sequence ID" value="PRY10067.1"/>
    <property type="molecule type" value="Genomic_DNA"/>
</dbReference>
<evidence type="ECO:0000313" key="3">
    <source>
        <dbReference type="Proteomes" id="UP000238083"/>
    </source>
</evidence>
<accession>A0A2T0QWW9</accession>
<dbReference type="SUPFAM" id="SSF51735">
    <property type="entry name" value="NAD(P)-binding Rossmann-fold domains"/>
    <property type="match status" value="1"/>
</dbReference>